<gene>
    <name evidence="2" type="ORF">BDV41DRAFT_516581</name>
</gene>
<organism evidence="2 3">
    <name type="scientific">Aspergillus transmontanensis</name>
    <dbReference type="NCBI Taxonomy" id="1034304"/>
    <lineage>
        <taxon>Eukaryota</taxon>
        <taxon>Fungi</taxon>
        <taxon>Dikarya</taxon>
        <taxon>Ascomycota</taxon>
        <taxon>Pezizomycotina</taxon>
        <taxon>Eurotiomycetes</taxon>
        <taxon>Eurotiomycetidae</taxon>
        <taxon>Eurotiales</taxon>
        <taxon>Aspergillaceae</taxon>
        <taxon>Aspergillus</taxon>
        <taxon>Aspergillus subgen. Circumdati</taxon>
    </lineage>
</organism>
<dbReference type="Proteomes" id="UP000325433">
    <property type="component" value="Unassembled WGS sequence"/>
</dbReference>
<protein>
    <submittedName>
        <fullName evidence="2">Uncharacterized protein</fullName>
    </submittedName>
</protein>
<sequence>MKPFRSHAPCPINDLDHCICTCIKVPVSILVLVSSIVVLLCGWPRDRSRRRETITPG</sequence>
<feature type="transmembrane region" description="Helical" evidence="1">
    <location>
        <begin position="23"/>
        <end position="43"/>
    </location>
</feature>
<reference evidence="3" key="1">
    <citation type="submission" date="2019-04" db="EMBL/GenBank/DDBJ databases">
        <title>Friends and foes A comparative genomics studyof 23 Aspergillus species from section Flavi.</title>
        <authorList>
            <consortium name="DOE Joint Genome Institute"/>
            <person name="Kjaerbolling I."/>
            <person name="Vesth T."/>
            <person name="Frisvad J.C."/>
            <person name="Nybo J.L."/>
            <person name="Theobald S."/>
            <person name="Kildgaard S."/>
            <person name="Isbrandt T."/>
            <person name="Kuo A."/>
            <person name="Sato A."/>
            <person name="Lyhne E.K."/>
            <person name="Kogle M.E."/>
            <person name="Wiebenga A."/>
            <person name="Kun R.S."/>
            <person name="Lubbers R.J."/>
            <person name="Makela M.R."/>
            <person name="Barry K."/>
            <person name="Chovatia M."/>
            <person name="Clum A."/>
            <person name="Daum C."/>
            <person name="Haridas S."/>
            <person name="He G."/>
            <person name="LaButti K."/>
            <person name="Lipzen A."/>
            <person name="Mondo S."/>
            <person name="Riley R."/>
            <person name="Salamov A."/>
            <person name="Simmons B.A."/>
            <person name="Magnuson J.K."/>
            <person name="Henrissat B."/>
            <person name="Mortensen U.H."/>
            <person name="Larsen T.O."/>
            <person name="Devries R.P."/>
            <person name="Grigoriev I.V."/>
            <person name="Machida M."/>
            <person name="Baker S.E."/>
            <person name="Andersen M.R."/>
        </authorList>
    </citation>
    <scope>NUCLEOTIDE SEQUENCE [LARGE SCALE GENOMIC DNA]</scope>
    <source>
        <strain evidence="3">CBS 130015</strain>
    </source>
</reference>
<keyword evidence="1" id="KW-1133">Transmembrane helix</keyword>
<dbReference type="EMBL" id="ML738292">
    <property type="protein sequence ID" value="KAE8320046.1"/>
    <property type="molecule type" value="Genomic_DNA"/>
</dbReference>
<keyword evidence="3" id="KW-1185">Reference proteome</keyword>
<keyword evidence="1" id="KW-0812">Transmembrane</keyword>
<keyword evidence="1" id="KW-0472">Membrane</keyword>
<evidence type="ECO:0000313" key="3">
    <source>
        <dbReference type="Proteomes" id="UP000325433"/>
    </source>
</evidence>
<evidence type="ECO:0000256" key="1">
    <source>
        <dbReference type="SAM" id="Phobius"/>
    </source>
</evidence>
<proteinExistence type="predicted"/>
<name>A0A5N6WID8_9EURO</name>
<evidence type="ECO:0000313" key="2">
    <source>
        <dbReference type="EMBL" id="KAE8320046.1"/>
    </source>
</evidence>
<dbReference type="AlphaFoldDB" id="A0A5N6WID8"/>
<accession>A0A5N6WID8</accession>